<evidence type="ECO:0000313" key="3">
    <source>
        <dbReference type="Proteomes" id="UP001161388"/>
    </source>
</evidence>
<dbReference type="EMBL" id="BSNL01000025">
    <property type="protein sequence ID" value="GLQ29500.1"/>
    <property type="molecule type" value="Genomic_DNA"/>
</dbReference>
<dbReference type="Gene3D" id="3.30.1360.100">
    <property type="entry name" value="General secretion pathway protein M, EpsM"/>
    <property type="match status" value="1"/>
</dbReference>
<dbReference type="NCBIfam" id="TIGR01709">
    <property type="entry name" value="typeII_sec_gspL"/>
    <property type="match status" value="1"/>
</dbReference>
<dbReference type="RefSeq" id="WP_284376964.1">
    <property type="nucleotide sequence ID" value="NZ_BSNL01000025.1"/>
</dbReference>
<name>A0ABQ5VQM2_9RHOB</name>
<accession>A0ABQ5VQM2</accession>
<reference evidence="2" key="1">
    <citation type="journal article" date="2014" name="Int. J. Syst. Evol. Microbiol.">
        <title>Complete genome of a new Firmicutes species belonging to the dominant human colonic microbiota ('Ruminococcus bicirculans') reveals two chromosomes and a selective capacity to utilize plant glucans.</title>
        <authorList>
            <consortium name="NISC Comparative Sequencing Program"/>
            <person name="Wegmann U."/>
            <person name="Louis P."/>
            <person name="Goesmann A."/>
            <person name="Henrissat B."/>
            <person name="Duncan S.H."/>
            <person name="Flint H.J."/>
        </authorList>
    </citation>
    <scope>NUCLEOTIDE SEQUENCE</scope>
    <source>
        <strain evidence="2">NBRC 109915</strain>
    </source>
</reference>
<dbReference type="Proteomes" id="UP001161388">
    <property type="component" value="Unassembled WGS sequence"/>
</dbReference>
<gene>
    <name evidence="2" type="ORF">GCM10007927_43040</name>
</gene>
<dbReference type="PIRSF" id="PIRSF015761">
    <property type="entry name" value="Protein_L"/>
    <property type="match status" value="1"/>
</dbReference>
<dbReference type="InterPro" id="IPR024230">
    <property type="entry name" value="GspL_cyto_dom"/>
</dbReference>
<evidence type="ECO:0000259" key="1">
    <source>
        <dbReference type="Pfam" id="PF05134"/>
    </source>
</evidence>
<dbReference type="InterPro" id="IPR007812">
    <property type="entry name" value="T2SS_protein-GspL"/>
</dbReference>
<proteinExistence type="predicted"/>
<organism evidence="2 3">
    <name type="scientific">Sulfitobacter pacificus</name>
    <dbReference type="NCBI Taxonomy" id="1499314"/>
    <lineage>
        <taxon>Bacteria</taxon>
        <taxon>Pseudomonadati</taxon>
        <taxon>Pseudomonadota</taxon>
        <taxon>Alphaproteobacteria</taxon>
        <taxon>Rhodobacterales</taxon>
        <taxon>Roseobacteraceae</taxon>
        <taxon>Sulfitobacter</taxon>
    </lineage>
</organism>
<dbReference type="SUPFAM" id="SSF53067">
    <property type="entry name" value="Actin-like ATPase domain"/>
    <property type="match status" value="1"/>
</dbReference>
<feature type="domain" description="GspL cytoplasmic actin-ATPase-like" evidence="1">
    <location>
        <begin position="41"/>
        <end position="194"/>
    </location>
</feature>
<evidence type="ECO:0000313" key="2">
    <source>
        <dbReference type="EMBL" id="GLQ29500.1"/>
    </source>
</evidence>
<sequence length="384" mass="41276">MKRNKTQLNQNDTGLFEDLDGAKKLDQPPAVPLHTPPVSRPLTQLVAPDQKQLIEIIPAELVALHALDLPVRSARQRLAALPFALEETAGCPIEQTHFALCGRTPEARHLAATLDADDFARRISATPDRALVAEQMLIAPGQPNEAGQHSWRAFREWDRTLVRVSDGTGFAARSDMLVTLWHRAKMPEVESFGASLPEGMRWVDRSQDGLTPVADLAVFDLRQGVHQPSRGLLRPLKLLAASIAFAAIGHLAIAAADARAQSAIADDLKSQASASLAARLPNASVEADPSLTLRQLTALNQPRHGSAFLPLMDRVSQALLAQEGTVQFRQLAWADDILRLTVEAPGLDSLQQAEASLKAAGLRVSSGSATADAGAARAELTVRP</sequence>
<dbReference type="InterPro" id="IPR043129">
    <property type="entry name" value="ATPase_NBD"/>
</dbReference>
<dbReference type="Pfam" id="PF05134">
    <property type="entry name" value="T2SSL"/>
    <property type="match status" value="1"/>
</dbReference>
<dbReference type="Gene3D" id="3.30.420.380">
    <property type="match status" value="1"/>
</dbReference>
<reference evidence="2" key="2">
    <citation type="submission" date="2023-01" db="EMBL/GenBank/DDBJ databases">
        <title>Draft genome sequence of Sulfitobacter pacificus strain NBRC 109915.</title>
        <authorList>
            <person name="Sun Q."/>
            <person name="Mori K."/>
        </authorList>
    </citation>
    <scope>NUCLEOTIDE SEQUENCE</scope>
    <source>
        <strain evidence="2">NBRC 109915</strain>
    </source>
</reference>
<comment type="caution">
    <text evidence="2">The sequence shown here is derived from an EMBL/GenBank/DDBJ whole genome shotgun (WGS) entry which is preliminary data.</text>
</comment>
<keyword evidence="3" id="KW-1185">Reference proteome</keyword>
<protein>
    <recommendedName>
        <fullName evidence="1">GspL cytoplasmic actin-ATPase-like domain-containing protein</fullName>
    </recommendedName>
</protein>